<dbReference type="PANTHER" id="PTHR23028:SF53">
    <property type="entry name" value="ACYL_TRANSF_3 DOMAIN-CONTAINING PROTEIN"/>
    <property type="match status" value="1"/>
</dbReference>
<dbReference type="GO" id="GO:0016747">
    <property type="term" value="F:acyltransferase activity, transferring groups other than amino-acyl groups"/>
    <property type="evidence" value="ECO:0007669"/>
    <property type="project" value="InterPro"/>
</dbReference>
<keyword evidence="4" id="KW-1185">Reference proteome</keyword>
<dbReference type="AlphaFoldDB" id="A0A3S2VZV5"/>
<name>A0A3S2VZV5_9HYPH</name>
<keyword evidence="1" id="KW-0812">Transmembrane</keyword>
<dbReference type="EMBL" id="SACP01000001">
    <property type="protein sequence ID" value="RVU21701.1"/>
    <property type="molecule type" value="Genomic_DNA"/>
</dbReference>
<evidence type="ECO:0000259" key="2">
    <source>
        <dbReference type="Pfam" id="PF01757"/>
    </source>
</evidence>
<dbReference type="RefSeq" id="WP_127726944.1">
    <property type="nucleotide sequence ID" value="NZ_SACP01000001.1"/>
</dbReference>
<reference evidence="3 4" key="1">
    <citation type="submission" date="2019-01" db="EMBL/GenBank/DDBJ databases">
        <authorList>
            <person name="Chen W.-M."/>
        </authorList>
    </citation>
    <scope>NUCLEOTIDE SEQUENCE [LARGE SCALE GENOMIC DNA]</scope>
    <source>
        <strain evidence="3 4">TER-1</strain>
    </source>
</reference>
<feature type="domain" description="Acyltransferase 3" evidence="2">
    <location>
        <begin position="22"/>
        <end position="346"/>
    </location>
</feature>
<dbReference type="InterPro" id="IPR050879">
    <property type="entry name" value="Acyltransferase_3"/>
</dbReference>
<feature type="transmembrane region" description="Helical" evidence="1">
    <location>
        <begin position="169"/>
        <end position="187"/>
    </location>
</feature>
<proteinExistence type="predicted"/>
<dbReference type="PANTHER" id="PTHR23028">
    <property type="entry name" value="ACETYLTRANSFERASE"/>
    <property type="match status" value="1"/>
</dbReference>
<feature type="transmembrane region" description="Helical" evidence="1">
    <location>
        <begin position="304"/>
        <end position="321"/>
    </location>
</feature>
<feature type="transmembrane region" description="Helical" evidence="1">
    <location>
        <begin position="44"/>
        <end position="68"/>
    </location>
</feature>
<dbReference type="OrthoDB" id="9796461at2"/>
<evidence type="ECO:0000256" key="1">
    <source>
        <dbReference type="SAM" id="Phobius"/>
    </source>
</evidence>
<keyword evidence="3" id="KW-0808">Transferase</keyword>
<feature type="transmembrane region" description="Helical" evidence="1">
    <location>
        <begin position="328"/>
        <end position="350"/>
    </location>
</feature>
<sequence length="387" mass="41193">MTLSSQPRRTSGVGTGPAGRIPGLDGLRAFSILVVMASHSGLHALVPGVFGVTVFFFISGFLITALLVDEQAGRGRIAIGAFYARRLLRLYPPLVAFIAITGAVWVLQGRHLDPVGVLGALAYLTNYLAVFHREALAGIGGQLWSLAVEEHFYLIYPLLLAALLPRRPWAVPVLLAICAGSLLLRIGVSLTQPVDFATLYTGIATECRIDAILYGAVTALVWRSPAGPAFVARATRPIVVAVALGVLLASLAVRDDLFRNTLRYTLQGLALAPVVLAATVAPGWGRLRRLCDAPAARWIGQHSYSLYLWHFAGFAAGEALVPGTGLRFVAAMLIGWVAAFLFAALSYRVVERPFFALRTRFGSHVAALETAAPRAPAPSPAAGTRPA</sequence>
<feature type="transmembrane region" description="Helical" evidence="1">
    <location>
        <begin position="234"/>
        <end position="253"/>
    </location>
</feature>
<keyword evidence="3" id="KW-0012">Acyltransferase</keyword>
<keyword evidence="1" id="KW-1133">Transmembrane helix</keyword>
<gene>
    <name evidence="3" type="ORF">EOE48_01240</name>
</gene>
<evidence type="ECO:0000313" key="3">
    <source>
        <dbReference type="EMBL" id="RVU21701.1"/>
    </source>
</evidence>
<feature type="transmembrane region" description="Helical" evidence="1">
    <location>
        <begin position="114"/>
        <end position="131"/>
    </location>
</feature>
<dbReference type="InterPro" id="IPR002656">
    <property type="entry name" value="Acyl_transf_3_dom"/>
</dbReference>
<comment type="caution">
    <text evidence="3">The sequence shown here is derived from an EMBL/GenBank/DDBJ whole genome shotgun (WGS) entry which is preliminary data.</text>
</comment>
<protein>
    <submittedName>
        <fullName evidence="3">Acyltransferase</fullName>
    </submittedName>
</protein>
<dbReference type="GO" id="GO:0009103">
    <property type="term" value="P:lipopolysaccharide biosynthetic process"/>
    <property type="evidence" value="ECO:0007669"/>
    <property type="project" value="TreeGrafter"/>
</dbReference>
<accession>A0A3S2VZV5</accession>
<feature type="transmembrane region" description="Helical" evidence="1">
    <location>
        <begin position="88"/>
        <end position="108"/>
    </location>
</feature>
<dbReference type="GO" id="GO:0016020">
    <property type="term" value="C:membrane"/>
    <property type="evidence" value="ECO:0007669"/>
    <property type="project" value="TreeGrafter"/>
</dbReference>
<keyword evidence="1" id="KW-0472">Membrane</keyword>
<dbReference type="Proteomes" id="UP000286997">
    <property type="component" value="Unassembled WGS sequence"/>
</dbReference>
<feature type="transmembrane region" description="Helical" evidence="1">
    <location>
        <begin position="265"/>
        <end position="284"/>
    </location>
</feature>
<evidence type="ECO:0000313" key="4">
    <source>
        <dbReference type="Proteomes" id="UP000286997"/>
    </source>
</evidence>
<feature type="transmembrane region" description="Helical" evidence="1">
    <location>
        <begin position="143"/>
        <end position="163"/>
    </location>
</feature>
<dbReference type="Pfam" id="PF01757">
    <property type="entry name" value="Acyl_transf_3"/>
    <property type="match status" value="1"/>
</dbReference>
<organism evidence="3 4">
    <name type="scientific">Methylobacterium oryzihabitans</name>
    <dbReference type="NCBI Taxonomy" id="2499852"/>
    <lineage>
        <taxon>Bacteria</taxon>
        <taxon>Pseudomonadati</taxon>
        <taxon>Pseudomonadota</taxon>
        <taxon>Alphaproteobacteria</taxon>
        <taxon>Hyphomicrobiales</taxon>
        <taxon>Methylobacteriaceae</taxon>
        <taxon>Methylobacterium</taxon>
    </lineage>
</organism>